<evidence type="ECO:0000313" key="4">
    <source>
        <dbReference type="Proteomes" id="UP000792457"/>
    </source>
</evidence>
<comment type="caution">
    <text evidence="3">The sequence shown here is derived from an EMBL/GenBank/DDBJ whole genome shotgun (WGS) entry which is preliminary data.</text>
</comment>
<feature type="transmembrane region" description="Helical" evidence="1">
    <location>
        <begin position="148"/>
        <end position="171"/>
    </location>
</feature>
<evidence type="ECO:0000259" key="2">
    <source>
        <dbReference type="Pfam" id="PF20146"/>
    </source>
</evidence>
<name>A0A8K0NXV3_LADFU</name>
<dbReference type="Proteomes" id="UP000792457">
    <property type="component" value="Unassembled WGS sequence"/>
</dbReference>
<accession>A0A8K0NXV3</accession>
<keyword evidence="1" id="KW-0472">Membrane</keyword>
<organism evidence="3 4">
    <name type="scientific">Ladona fulva</name>
    <name type="common">Scarce chaser dragonfly</name>
    <name type="synonym">Libellula fulva</name>
    <dbReference type="NCBI Taxonomy" id="123851"/>
    <lineage>
        <taxon>Eukaryota</taxon>
        <taxon>Metazoa</taxon>
        <taxon>Ecdysozoa</taxon>
        <taxon>Arthropoda</taxon>
        <taxon>Hexapoda</taxon>
        <taxon>Insecta</taxon>
        <taxon>Pterygota</taxon>
        <taxon>Palaeoptera</taxon>
        <taxon>Odonata</taxon>
        <taxon>Epiprocta</taxon>
        <taxon>Anisoptera</taxon>
        <taxon>Libelluloidea</taxon>
        <taxon>Libellulidae</taxon>
        <taxon>Ladona</taxon>
    </lineage>
</organism>
<feature type="domain" description="Nose resistant-to-fluoxetine protein N-terminal" evidence="2">
    <location>
        <begin position="8"/>
        <end position="106"/>
    </location>
</feature>
<dbReference type="InterPro" id="IPR006621">
    <property type="entry name" value="Nose-resist-to-fluoxetine_N"/>
</dbReference>
<dbReference type="OrthoDB" id="207378at2759"/>
<reference evidence="3" key="2">
    <citation type="submission" date="2017-10" db="EMBL/GenBank/DDBJ databases">
        <title>Ladona fulva Genome sequencing and assembly.</title>
        <authorList>
            <person name="Murali S."/>
            <person name="Richards S."/>
            <person name="Bandaranaike D."/>
            <person name="Bellair M."/>
            <person name="Blankenburg K."/>
            <person name="Chao H."/>
            <person name="Dinh H."/>
            <person name="Doddapaneni H."/>
            <person name="Dugan-Rocha S."/>
            <person name="Elkadiri S."/>
            <person name="Gnanaolivu R."/>
            <person name="Hernandez B."/>
            <person name="Skinner E."/>
            <person name="Javaid M."/>
            <person name="Lee S."/>
            <person name="Li M."/>
            <person name="Ming W."/>
            <person name="Munidasa M."/>
            <person name="Muniz J."/>
            <person name="Nguyen L."/>
            <person name="Hughes D."/>
            <person name="Osuji N."/>
            <person name="Pu L.-L."/>
            <person name="Puazo M."/>
            <person name="Qu C."/>
            <person name="Quiroz J."/>
            <person name="Raj R."/>
            <person name="Weissenberger G."/>
            <person name="Xin Y."/>
            <person name="Zou X."/>
            <person name="Han Y."/>
            <person name="Worley K."/>
            <person name="Muzny D."/>
            <person name="Gibbs R."/>
        </authorList>
    </citation>
    <scope>NUCLEOTIDE SEQUENCE</scope>
    <source>
        <strain evidence="3">Sampled in the wild</strain>
    </source>
</reference>
<evidence type="ECO:0000256" key="1">
    <source>
        <dbReference type="SAM" id="Phobius"/>
    </source>
</evidence>
<gene>
    <name evidence="3" type="ORF">J437_LFUL002090</name>
</gene>
<keyword evidence="1" id="KW-1133">Transmembrane helix</keyword>
<reference evidence="3" key="1">
    <citation type="submission" date="2013-04" db="EMBL/GenBank/DDBJ databases">
        <authorList>
            <person name="Qu J."/>
            <person name="Murali S.C."/>
            <person name="Bandaranaike D."/>
            <person name="Bellair M."/>
            <person name="Blankenburg K."/>
            <person name="Chao H."/>
            <person name="Dinh H."/>
            <person name="Doddapaneni H."/>
            <person name="Downs B."/>
            <person name="Dugan-Rocha S."/>
            <person name="Elkadiri S."/>
            <person name="Gnanaolivu R.D."/>
            <person name="Hernandez B."/>
            <person name="Javaid M."/>
            <person name="Jayaseelan J.C."/>
            <person name="Lee S."/>
            <person name="Li M."/>
            <person name="Ming W."/>
            <person name="Munidasa M."/>
            <person name="Muniz J."/>
            <person name="Nguyen L."/>
            <person name="Ongeri F."/>
            <person name="Osuji N."/>
            <person name="Pu L.-L."/>
            <person name="Puazo M."/>
            <person name="Qu C."/>
            <person name="Quiroz J."/>
            <person name="Raj R."/>
            <person name="Weissenberger G."/>
            <person name="Xin Y."/>
            <person name="Zou X."/>
            <person name="Han Y."/>
            <person name="Richards S."/>
            <person name="Worley K."/>
            <person name="Muzny D."/>
            <person name="Gibbs R."/>
        </authorList>
    </citation>
    <scope>NUCLEOTIDE SEQUENCE</scope>
    <source>
        <strain evidence="3">Sampled in the wild</strain>
    </source>
</reference>
<dbReference type="EMBL" id="KZ308242">
    <property type="protein sequence ID" value="KAG8225573.1"/>
    <property type="molecule type" value="Genomic_DNA"/>
</dbReference>
<dbReference type="Pfam" id="PF20146">
    <property type="entry name" value="NRF"/>
    <property type="match status" value="1"/>
</dbReference>
<protein>
    <recommendedName>
        <fullName evidence="2">Nose resistant-to-fluoxetine protein N-terminal domain-containing protein</fullName>
    </recommendedName>
</protein>
<dbReference type="AlphaFoldDB" id="A0A8K0NXV3"/>
<feature type="non-terminal residue" evidence="3">
    <location>
        <position position="1"/>
    </location>
</feature>
<keyword evidence="4" id="KW-1185">Reference proteome</keyword>
<sequence length="254" mass="27819">MPNFSDSSFAVLDASGTPGSGFLWGNNYWLGSLSMCRYLEPRRPEVILHTNSSNAVADGPPGEVEVFVATFRHRGSPQEHIRVPNEDLLSVALCAPNVCPESTLGSLLEESLSKRALPLQRLLGLHLRMEGVRSLRWHPSSLISKPKFAIMAFIICLVLGLLIAGTIYDVFIWRPALMKAKNSSKNISKCKAIPVPTAESKGLNLNGKTPDVELLVLDTNQNGFPSTQLNASTPNKGMMMVEMSKLTSPNRYEV</sequence>
<evidence type="ECO:0000313" key="3">
    <source>
        <dbReference type="EMBL" id="KAG8225573.1"/>
    </source>
</evidence>
<keyword evidence="1" id="KW-0812">Transmembrane</keyword>
<proteinExistence type="predicted"/>